<proteinExistence type="predicted"/>
<dbReference type="SMART" id="SM00148">
    <property type="entry name" value="PLCXc"/>
    <property type="match status" value="1"/>
</dbReference>
<evidence type="ECO:0000256" key="1">
    <source>
        <dbReference type="SAM" id="SignalP"/>
    </source>
</evidence>
<dbReference type="PANTHER" id="PTHR13593:SF147">
    <property type="entry name" value="1-PHOSPHATIDYLINOSITOL PHOSPHODIESTERASE-LIKE-RELATED"/>
    <property type="match status" value="1"/>
</dbReference>
<name>A0AAY5JZL2_ESOLU</name>
<feature type="chain" id="PRO_5044211843" description="Phosphatidylinositol-specific phospholipase C X domain-containing protein" evidence="1">
    <location>
        <begin position="25"/>
        <end position="298"/>
    </location>
</feature>
<dbReference type="InterPro" id="IPR017946">
    <property type="entry name" value="PLC-like_Pdiesterase_TIM-brl"/>
</dbReference>
<evidence type="ECO:0000313" key="3">
    <source>
        <dbReference type="Ensembl" id="ENSELUP00000082033.1"/>
    </source>
</evidence>
<dbReference type="RefSeq" id="XP_019909139.3">
    <property type="nucleotide sequence ID" value="XM_020053580.3"/>
</dbReference>
<dbReference type="Ensembl" id="ENSELUT00000092814.1">
    <property type="protein sequence ID" value="ENSELUP00000082033.1"/>
    <property type="gene ID" value="ENSELUG00000035213.1"/>
</dbReference>
<reference evidence="3" key="3">
    <citation type="submission" date="2025-09" db="UniProtKB">
        <authorList>
            <consortium name="Ensembl"/>
        </authorList>
    </citation>
    <scope>IDENTIFICATION</scope>
</reference>
<dbReference type="GeneID" id="105014773"/>
<keyword evidence="1" id="KW-0732">Signal</keyword>
<protein>
    <recommendedName>
        <fullName evidence="2">Phosphatidylinositol-specific phospholipase C X domain-containing protein</fullName>
    </recommendedName>
</protein>
<evidence type="ECO:0000313" key="4">
    <source>
        <dbReference type="Proteomes" id="UP000265140"/>
    </source>
</evidence>
<dbReference type="InterPro" id="IPR000909">
    <property type="entry name" value="PLipase_C_PInositol-sp_X_dom"/>
</dbReference>
<reference evidence="3 4" key="1">
    <citation type="submission" date="2020-02" db="EMBL/GenBank/DDBJ databases">
        <title>Esox lucius (northern pike) genome, fEsoLuc1, primary haplotype.</title>
        <authorList>
            <person name="Myers G."/>
            <person name="Karagic N."/>
            <person name="Meyer A."/>
            <person name="Pippel M."/>
            <person name="Reichard M."/>
            <person name="Winkler S."/>
            <person name="Tracey A."/>
            <person name="Sims Y."/>
            <person name="Howe K."/>
            <person name="Rhie A."/>
            <person name="Formenti G."/>
            <person name="Durbin R."/>
            <person name="Fedrigo O."/>
            <person name="Jarvis E.D."/>
        </authorList>
    </citation>
    <scope>NUCLEOTIDE SEQUENCE [LARGE SCALE GENOMIC DNA]</scope>
</reference>
<dbReference type="PROSITE" id="PS50007">
    <property type="entry name" value="PIPLC_X_DOMAIN"/>
    <property type="match status" value="1"/>
</dbReference>
<accession>A0AAY5JZL2</accession>
<dbReference type="GO" id="GO:0006629">
    <property type="term" value="P:lipid metabolic process"/>
    <property type="evidence" value="ECO:0007669"/>
    <property type="project" value="InterPro"/>
</dbReference>
<sequence>MKTTGRYLFAHLYMSVLHFGGGFCQDEYFSDNALQLPESYKIGWMEAIDDAKFISDITIPGTHDTMALYGGPAAECQVWDLWDQLRAGIRYLDLRVVALENKLYVVHGIVNQHKSFFAVLNMIKGFLSEFRNETVLLRVKPELFGKNNVEKQVSKMINDDETVWVKSDMPTMGKVRGKVVFIQKSSFRLGVPLLETDNQGDYKVSLIADKEKKIGKHLRQASEQCGGNSVILSYSSGTGIGKPLTMHLTPKKLAVKINPWLAQYLGQFSIIHTKACLGVVAMDFPGIDLIQRLIKINH</sequence>
<dbReference type="Proteomes" id="UP000265140">
    <property type="component" value="Chromosome 14"/>
</dbReference>
<dbReference type="SUPFAM" id="SSF51695">
    <property type="entry name" value="PLC-like phosphodiesterases"/>
    <property type="match status" value="1"/>
</dbReference>
<dbReference type="RefSeq" id="XP_010875649.3">
    <property type="nucleotide sequence ID" value="XM_010877347.5"/>
</dbReference>
<organism evidence="3 4">
    <name type="scientific">Esox lucius</name>
    <name type="common">Northern pike</name>
    <dbReference type="NCBI Taxonomy" id="8010"/>
    <lineage>
        <taxon>Eukaryota</taxon>
        <taxon>Metazoa</taxon>
        <taxon>Chordata</taxon>
        <taxon>Craniata</taxon>
        <taxon>Vertebrata</taxon>
        <taxon>Euteleostomi</taxon>
        <taxon>Actinopterygii</taxon>
        <taxon>Neopterygii</taxon>
        <taxon>Teleostei</taxon>
        <taxon>Protacanthopterygii</taxon>
        <taxon>Esociformes</taxon>
        <taxon>Esocidae</taxon>
        <taxon>Esox</taxon>
    </lineage>
</organism>
<dbReference type="Gene3D" id="3.20.20.190">
    <property type="entry name" value="Phosphatidylinositol (PI) phosphodiesterase"/>
    <property type="match status" value="1"/>
</dbReference>
<dbReference type="Pfam" id="PF00388">
    <property type="entry name" value="PI-PLC-X"/>
    <property type="match status" value="1"/>
</dbReference>
<evidence type="ECO:0000259" key="2">
    <source>
        <dbReference type="SMART" id="SM00148"/>
    </source>
</evidence>
<dbReference type="GO" id="GO:0008081">
    <property type="term" value="F:phosphoric diester hydrolase activity"/>
    <property type="evidence" value="ECO:0007669"/>
    <property type="project" value="InterPro"/>
</dbReference>
<reference evidence="3" key="2">
    <citation type="submission" date="2025-08" db="UniProtKB">
        <authorList>
            <consortium name="Ensembl"/>
        </authorList>
    </citation>
    <scope>IDENTIFICATION</scope>
</reference>
<keyword evidence="4" id="KW-1185">Reference proteome</keyword>
<dbReference type="KEGG" id="els:105014773"/>
<feature type="signal peptide" evidence="1">
    <location>
        <begin position="1"/>
        <end position="24"/>
    </location>
</feature>
<dbReference type="AlphaFoldDB" id="A0AAY5JZL2"/>
<dbReference type="GeneTree" id="ENSGT00390000010118"/>
<feature type="domain" description="Phosphatidylinositol-specific phospholipase C X" evidence="2">
    <location>
        <begin position="48"/>
        <end position="184"/>
    </location>
</feature>
<dbReference type="InterPro" id="IPR051057">
    <property type="entry name" value="PI-PLC_domain"/>
</dbReference>
<dbReference type="PANTHER" id="PTHR13593">
    <property type="match status" value="1"/>
</dbReference>